<dbReference type="EMBL" id="FSSB01000005">
    <property type="protein sequence ID" value="SIO92770.1"/>
    <property type="molecule type" value="Genomic_DNA"/>
</dbReference>
<sequence>MTKPTQWLNQTYQELVHDSSFMAVIGGNVPQFDEVLDERHDIVCCDGHVNMIFDRDYRLKTLIFSLSPDSAVCVRYIATELIFFNQSTVIHDVLNTLGEPDEIGKAKKIPGLIKKGWLRYNREFYRITFSIDNSDPDKIADVRFSASPNN</sequence>
<dbReference type="Proteomes" id="UP000184774">
    <property type="component" value="Unassembled WGS sequence"/>
</dbReference>
<evidence type="ECO:0000313" key="2">
    <source>
        <dbReference type="Proteomes" id="UP000184774"/>
    </source>
</evidence>
<proteinExistence type="predicted"/>
<protein>
    <submittedName>
        <fullName evidence="1">Uncharacterized protein</fullName>
    </submittedName>
</protein>
<organism evidence="1 2">
    <name type="scientific">Vibrio spartinae</name>
    <dbReference type="NCBI Taxonomy" id="1918945"/>
    <lineage>
        <taxon>Bacteria</taxon>
        <taxon>Pseudomonadati</taxon>
        <taxon>Pseudomonadota</taxon>
        <taxon>Gammaproteobacteria</taxon>
        <taxon>Vibrionales</taxon>
        <taxon>Vibrionaceae</taxon>
        <taxon>Vibrio</taxon>
    </lineage>
</organism>
<accession>A0A1N6M034</accession>
<name>A0A1N6M034_9VIBR</name>
<dbReference type="OrthoDB" id="5868086at2"/>
<reference evidence="1 2" key="1">
    <citation type="submission" date="2016-12" db="EMBL/GenBank/DDBJ databases">
        <authorList>
            <person name="Song W.-J."/>
            <person name="Kurnit D.M."/>
        </authorList>
    </citation>
    <scope>NUCLEOTIDE SEQUENCE [LARGE SCALE GENOMIC DNA]</scope>
    <source>
        <strain evidence="1 2">CECT 9026</strain>
    </source>
</reference>
<evidence type="ECO:0000313" key="1">
    <source>
        <dbReference type="EMBL" id="SIO92770.1"/>
    </source>
</evidence>
<dbReference type="AlphaFoldDB" id="A0A1N6M034"/>
<dbReference type="RefSeq" id="WP_083602561.1">
    <property type="nucleotide sequence ID" value="NZ_AP024907.1"/>
</dbReference>
<gene>
    <name evidence="1" type="ORF">VSP9026_00390</name>
</gene>